<evidence type="ECO:0000313" key="2">
    <source>
        <dbReference type="Proteomes" id="UP000634136"/>
    </source>
</evidence>
<dbReference type="AlphaFoldDB" id="A0A834WV78"/>
<evidence type="ECO:0000313" key="1">
    <source>
        <dbReference type="EMBL" id="KAF7832927.1"/>
    </source>
</evidence>
<proteinExistence type="predicted"/>
<reference evidence="1" key="1">
    <citation type="submission" date="2020-09" db="EMBL/GenBank/DDBJ databases">
        <title>Genome-Enabled Discovery of Anthraquinone Biosynthesis in Senna tora.</title>
        <authorList>
            <person name="Kang S.-H."/>
            <person name="Pandey R.P."/>
            <person name="Lee C.-M."/>
            <person name="Sim J.-S."/>
            <person name="Jeong J.-T."/>
            <person name="Choi B.-S."/>
            <person name="Jung M."/>
            <person name="Ginzburg D."/>
            <person name="Zhao K."/>
            <person name="Won S.Y."/>
            <person name="Oh T.-J."/>
            <person name="Yu Y."/>
            <person name="Kim N.-H."/>
            <person name="Lee O.R."/>
            <person name="Lee T.-H."/>
            <person name="Bashyal P."/>
            <person name="Kim T.-S."/>
            <person name="Lee W.-H."/>
            <person name="Kawkins C."/>
            <person name="Kim C.-K."/>
            <person name="Kim J.S."/>
            <person name="Ahn B.O."/>
            <person name="Rhee S.Y."/>
            <person name="Sohng J.K."/>
        </authorList>
    </citation>
    <scope>NUCLEOTIDE SEQUENCE</scope>
    <source>
        <tissue evidence="1">Leaf</tissue>
    </source>
</reference>
<dbReference type="Proteomes" id="UP000634136">
    <property type="component" value="Unassembled WGS sequence"/>
</dbReference>
<comment type="caution">
    <text evidence="1">The sequence shown here is derived from an EMBL/GenBank/DDBJ whole genome shotgun (WGS) entry which is preliminary data.</text>
</comment>
<dbReference type="EMBL" id="JAAIUW010000005">
    <property type="protein sequence ID" value="KAF7832927.1"/>
    <property type="molecule type" value="Genomic_DNA"/>
</dbReference>
<accession>A0A834WV78</accession>
<organism evidence="1 2">
    <name type="scientific">Senna tora</name>
    <dbReference type="NCBI Taxonomy" id="362788"/>
    <lineage>
        <taxon>Eukaryota</taxon>
        <taxon>Viridiplantae</taxon>
        <taxon>Streptophyta</taxon>
        <taxon>Embryophyta</taxon>
        <taxon>Tracheophyta</taxon>
        <taxon>Spermatophyta</taxon>
        <taxon>Magnoliopsida</taxon>
        <taxon>eudicotyledons</taxon>
        <taxon>Gunneridae</taxon>
        <taxon>Pentapetalae</taxon>
        <taxon>rosids</taxon>
        <taxon>fabids</taxon>
        <taxon>Fabales</taxon>
        <taxon>Fabaceae</taxon>
        <taxon>Caesalpinioideae</taxon>
        <taxon>Cassia clade</taxon>
        <taxon>Senna</taxon>
    </lineage>
</organism>
<keyword evidence="2" id="KW-1185">Reference proteome</keyword>
<sequence>MEEVTQTDLFALYLGIREDLTLEWGSSPHERCVK</sequence>
<name>A0A834WV78_9FABA</name>
<gene>
    <name evidence="1" type="ORF">G2W53_015260</name>
</gene>
<protein>
    <submittedName>
        <fullName evidence="1">Uncharacterized protein</fullName>
    </submittedName>
</protein>